<protein>
    <submittedName>
        <fullName evidence="2">Uncharacterized protein</fullName>
    </submittedName>
</protein>
<dbReference type="AlphaFoldDB" id="X0VBV7"/>
<feature type="non-terminal residue" evidence="2">
    <location>
        <position position="230"/>
    </location>
</feature>
<comment type="caution">
    <text evidence="2">The sequence shown here is derived from an EMBL/GenBank/DDBJ whole genome shotgun (WGS) entry which is preliminary data.</text>
</comment>
<feature type="coiled-coil region" evidence="1">
    <location>
        <begin position="111"/>
        <end position="143"/>
    </location>
</feature>
<evidence type="ECO:0000313" key="2">
    <source>
        <dbReference type="EMBL" id="GAF98075.1"/>
    </source>
</evidence>
<name>X0VBV7_9ZZZZ</name>
<feature type="non-terminal residue" evidence="2">
    <location>
        <position position="1"/>
    </location>
</feature>
<sequence length="230" mass="26831">TYPRAIEKGKMEFSFKIIPLPREGPFIFRSKWTGAWVQDLTDERGEKLLAEMITRFDKEKSKEVLAQLQKDKKDEGKDFFSSAAKIIFGTSAKIAKFPFKIFGGPSKEEKLAEAKKKEEVKQEKVKEKEVEEEKLELAKLEEGELTIPGRLLKAINEGVIRIRAPTAEEKIEVLEVRKWLEEKCENDLEINKEGKKWEEMSSETREKCYDKYKKDFEKTEAEFKLVESLK</sequence>
<evidence type="ECO:0000256" key="1">
    <source>
        <dbReference type="SAM" id="Coils"/>
    </source>
</evidence>
<gene>
    <name evidence="2" type="ORF">S01H1_21868</name>
</gene>
<reference evidence="2" key="1">
    <citation type="journal article" date="2014" name="Front. Microbiol.">
        <title>High frequency of phylogenetically diverse reductive dehalogenase-homologous genes in deep subseafloor sedimentary metagenomes.</title>
        <authorList>
            <person name="Kawai M."/>
            <person name="Futagami T."/>
            <person name="Toyoda A."/>
            <person name="Takaki Y."/>
            <person name="Nishi S."/>
            <person name="Hori S."/>
            <person name="Arai W."/>
            <person name="Tsubouchi T."/>
            <person name="Morono Y."/>
            <person name="Uchiyama I."/>
            <person name="Ito T."/>
            <person name="Fujiyama A."/>
            <person name="Inagaki F."/>
            <person name="Takami H."/>
        </authorList>
    </citation>
    <scope>NUCLEOTIDE SEQUENCE</scope>
    <source>
        <strain evidence="2">Expedition CK06-06</strain>
    </source>
</reference>
<accession>X0VBV7</accession>
<proteinExistence type="predicted"/>
<organism evidence="2">
    <name type="scientific">marine sediment metagenome</name>
    <dbReference type="NCBI Taxonomy" id="412755"/>
    <lineage>
        <taxon>unclassified sequences</taxon>
        <taxon>metagenomes</taxon>
        <taxon>ecological metagenomes</taxon>
    </lineage>
</organism>
<keyword evidence="1" id="KW-0175">Coiled coil</keyword>
<dbReference type="EMBL" id="BARS01012212">
    <property type="protein sequence ID" value="GAF98075.1"/>
    <property type="molecule type" value="Genomic_DNA"/>
</dbReference>